<name>A0A9Q3DS11_9BASI</name>
<dbReference type="AlphaFoldDB" id="A0A9Q3DS11"/>
<comment type="caution">
    <text evidence="2">The sequence shown here is derived from an EMBL/GenBank/DDBJ whole genome shotgun (WGS) entry which is preliminary data.</text>
</comment>
<feature type="region of interest" description="Disordered" evidence="1">
    <location>
        <begin position="110"/>
        <end position="135"/>
    </location>
</feature>
<dbReference type="Proteomes" id="UP000765509">
    <property type="component" value="Unassembled WGS sequence"/>
</dbReference>
<feature type="region of interest" description="Disordered" evidence="1">
    <location>
        <begin position="281"/>
        <end position="305"/>
    </location>
</feature>
<proteinExistence type="predicted"/>
<organism evidence="2 3">
    <name type="scientific">Austropuccinia psidii MF-1</name>
    <dbReference type="NCBI Taxonomy" id="1389203"/>
    <lineage>
        <taxon>Eukaryota</taxon>
        <taxon>Fungi</taxon>
        <taxon>Dikarya</taxon>
        <taxon>Basidiomycota</taxon>
        <taxon>Pucciniomycotina</taxon>
        <taxon>Pucciniomycetes</taxon>
        <taxon>Pucciniales</taxon>
        <taxon>Sphaerophragmiaceae</taxon>
        <taxon>Austropuccinia</taxon>
    </lineage>
</organism>
<evidence type="ECO:0000256" key="1">
    <source>
        <dbReference type="SAM" id="MobiDB-lite"/>
    </source>
</evidence>
<sequence length="305" mass="35200">MDNKRFNLASHWAKFGASLQKIRLKEIDFRDLRLITKGWNATRQFRLLEVRSNRIRENQATIQAIEEQLTQTGHTQIPSGSQGVYQTSSPVALHHSGTIISVAKSYDSSQSEEVSRRRQGHKGKNKTTFNQRKRESDPMVQKLFNLVKEIEHNVVTPESNLNSDSLRLSLFQYAEQAQKHFSELEASHERMNKLTASMEKIVQTLQGGHSQLRKASEETNKRLNLVFEEQHHSKRDKDFLDEDINKLFNVYHSLKPQPQGHVMDNPYHQEVIKPDAMLVNKERSPSQYQDGDNVLFREGGLETSP</sequence>
<keyword evidence="3" id="KW-1185">Reference proteome</keyword>
<evidence type="ECO:0000313" key="2">
    <source>
        <dbReference type="EMBL" id="MBW0505566.1"/>
    </source>
</evidence>
<dbReference type="EMBL" id="AVOT02018569">
    <property type="protein sequence ID" value="MBW0505566.1"/>
    <property type="molecule type" value="Genomic_DNA"/>
</dbReference>
<gene>
    <name evidence="2" type="ORF">O181_045281</name>
</gene>
<evidence type="ECO:0000313" key="3">
    <source>
        <dbReference type="Proteomes" id="UP000765509"/>
    </source>
</evidence>
<accession>A0A9Q3DS11</accession>
<protein>
    <submittedName>
        <fullName evidence="2">Uncharacterized protein</fullName>
    </submittedName>
</protein>
<reference evidence="2" key="1">
    <citation type="submission" date="2021-03" db="EMBL/GenBank/DDBJ databases">
        <title>Draft genome sequence of rust myrtle Austropuccinia psidii MF-1, a brazilian biotype.</title>
        <authorList>
            <person name="Quecine M.C."/>
            <person name="Pachon D.M.R."/>
            <person name="Bonatelli M.L."/>
            <person name="Correr F.H."/>
            <person name="Franceschini L.M."/>
            <person name="Leite T.F."/>
            <person name="Margarido G.R.A."/>
            <person name="Almeida C.A."/>
            <person name="Ferrarezi J.A."/>
            <person name="Labate C.A."/>
        </authorList>
    </citation>
    <scope>NUCLEOTIDE SEQUENCE</scope>
    <source>
        <strain evidence="2">MF-1</strain>
    </source>
</reference>